<feature type="domain" description="SKICH" evidence="2">
    <location>
        <begin position="9"/>
        <end position="112"/>
    </location>
</feature>
<dbReference type="GeneTree" id="ENSGT00950000183025"/>
<dbReference type="Ensembl" id="ENSCSET00000023277.1">
    <property type="protein sequence ID" value="ENSCSEP00000022982.1"/>
    <property type="gene ID" value="ENSCSEG00000014648.1"/>
</dbReference>
<reference evidence="3 4" key="1">
    <citation type="journal article" date="2014" name="Nat. Genet.">
        <title>Whole-genome sequence of a flatfish provides insights into ZW sex chromosome evolution and adaptation to a benthic lifestyle.</title>
        <authorList>
            <person name="Chen S."/>
            <person name="Zhang G."/>
            <person name="Shao C."/>
            <person name="Huang Q."/>
            <person name="Liu G."/>
            <person name="Zhang P."/>
            <person name="Song W."/>
            <person name="An N."/>
            <person name="Chalopin D."/>
            <person name="Volff J.N."/>
            <person name="Hong Y."/>
            <person name="Li Q."/>
            <person name="Sha Z."/>
            <person name="Zhou H."/>
            <person name="Xie M."/>
            <person name="Yu Q."/>
            <person name="Liu Y."/>
            <person name="Xiang H."/>
            <person name="Wang N."/>
            <person name="Wu K."/>
            <person name="Yang C."/>
            <person name="Zhou Q."/>
            <person name="Liao X."/>
            <person name="Yang L."/>
            <person name="Hu Q."/>
            <person name="Zhang J."/>
            <person name="Meng L."/>
            <person name="Jin L."/>
            <person name="Tian Y."/>
            <person name="Lian J."/>
            <person name="Yang J."/>
            <person name="Miao G."/>
            <person name="Liu S."/>
            <person name="Liang Z."/>
            <person name="Yan F."/>
            <person name="Li Y."/>
            <person name="Sun B."/>
            <person name="Zhang H."/>
            <person name="Zhang J."/>
            <person name="Zhu Y."/>
            <person name="Du M."/>
            <person name="Zhao Y."/>
            <person name="Schartl M."/>
            <person name="Tang Q."/>
            <person name="Wang J."/>
        </authorList>
    </citation>
    <scope>NUCLEOTIDE SEQUENCE</scope>
</reference>
<reference evidence="3" key="2">
    <citation type="submission" date="2025-08" db="UniProtKB">
        <authorList>
            <consortium name="Ensembl"/>
        </authorList>
    </citation>
    <scope>IDENTIFICATION</scope>
</reference>
<keyword evidence="4" id="KW-1185">Reference proteome</keyword>
<dbReference type="AlphaFoldDB" id="A0A3P8W920"/>
<dbReference type="Proteomes" id="UP000265120">
    <property type="component" value="Chromosome 8"/>
</dbReference>
<keyword evidence="1" id="KW-0175">Coiled coil</keyword>
<dbReference type="OMA" id="NDIECCY"/>
<dbReference type="PANTHER" id="PTHR31915:SF10">
    <property type="entry name" value="CALCIUM-BINDING AND COILED-COIL DOMAIN 2"/>
    <property type="match status" value="1"/>
</dbReference>
<sequence>LSVSTFLFVIFNNIPHSYPPSTSITCDYTLTAGLQPNSRDWVGIFKVGWSTAKDYHTFVWTEPSPDVEGQGSVVRQAVFKEYYLPKDVIEFYQFCYVDSTGQVRGASTPFCFKNTEEQSTEGCPDDTDLLVITTQVLNTESGKEINVFFFFPENKHSSLQTSCVFSCTIGTGGTE</sequence>
<evidence type="ECO:0000259" key="2">
    <source>
        <dbReference type="Pfam" id="PF17751"/>
    </source>
</evidence>
<dbReference type="InParanoid" id="A0A3P8W920"/>
<dbReference type="InterPro" id="IPR041611">
    <property type="entry name" value="SKICH"/>
</dbReference>
<reference evidence="3" key="3">
    <citation type="submission" date="2025-09" db="UniProtKB">
        <authorList>
            <consortium name="Ensembl"/>
        </authorList>
    </citation>
    <scope>IDENTIFICATION</scope>
</reference>
<dbReference type="STRING" id="244447.ENSCSEP00000022982"/>
<name>A0A3P8W920_CYNSE</name>
<accession>A0A3P8W920</accession>
<evidence type="ECO:0000313" key="4">
    <source>
        <dbReference type="Proteomes" id="UP000265120"/>
    </source>
</evidence>
<evidence type="ECO:0000256" key="1">
    <source>
        <dbReference type="ARBA" id="ARBA00023054"/>
    </source>
</evidence>
<proteinExistence type="predicted"/>
<dbReference type="Pfam" id="PF17751">
    <property type="entry name" value="SKICH"/>
    <property type="match status" value="1"/>
</dbReference>
<organism evidence="3 4">
    <name type="scientific">Cynoglossus semilaevis</name>
    <name type="common">Tongue sole</name>
    <dbReference type="NCBI Taxonomy" id="244447"/>
    <lineage>
        <taxon>Eukaryota</taxon>
        <taxon>Metazoa</taxon>
        <taxon>Chordata</taxon>
        <taxon>Craniata</taxon>
        <taxon>Vertebrata</taxon>
        <taxon>Euteleostomi</taxon>
        <taxon>Actinopterygii</taxon>
        <taxon>Neopterygii</taxon>
        <taxon>Teleostei</taxon>
        <taxon>Neoteleostei</taxon>
        <taxon>Acanthomorphata</taxon>
        <taxon>Carangaria</taxon>
        <taxon>Pleuronectiformes</taxon>
        <taxon>Pleuronectoidei</taxon>
        <taxon>Cynoglossidae</taxon>
        <taxon>Cynoglossinae</taxon>
        <taxon>Cynoglossus</taxon>
    </lineage>
</organism>
<dbReference type="PANTHER" id="PTHR31915">
    <property type="entry name" value="SKICH DOMAIN-CONTAINING PROTEIN"/>
    <property type="match status" value="1"/>
</dbReference>
<evidence type="ECO:0000313" key="3">
    <source>
        <dbReference type="Ensembl" id="ENSCSEP00000022982.1"/>
    </source>
</evidence>
<dbReference type="Gene3D" id="2.60.40.2840">
    <property type="match status" value="1"/>
</dbReference>
<protein>
    <recommendedName>
        <fullName evidence="2">SKICH domain-containing protein</fullName>
    </recommendedName>
</protein>
<dbReference type="InterPro" id="IPR051002">
    <property type="entry name" value="UBA_autophagy_assoc_protein"/>
</dbReference>